<comment type="caution">
    <text evidence="2">The sequence shown here is derived from an EMBL/GenBank/DDBJ whole genome shotgun (WGS) entry which is preliminary data.</text>
</comment>
<dbReference type="InterPro" id="IPR001119">
    <property type="entry name" value="SLH_dom"/>
</dbReference>
<reference evidence="2 3" key="1">
    <citation type="submission" date="2014-02" db="EMBL/GenBank/DDBJ databases">
        <title>Draft genome sequence of Lysinibacillus sinduriensis JCM 15800.</title>
        <authorList>
            <person name="Zhang F."/>
            <person name="Wang G."/>
            <person name="Zhang L."/>
        </authorList>
    </citation>
    <scope>NUCLEOTIDE SEQUENCE [LARGE SCALE GENOMIC DNA]</scope>
    <source>
        <strain evidence="2 3">JCM 15800</strain>
    </source>
</reference>
<dbReference type="PROSITE" id="PS51272">
    <property type="entry name" value="SLH"/>
    <property type="match status" value="2"/>
</dbReference>
<dbReference type="EMBL" id="JPVO01000045">
    <property type="protein sequence ID" value="KGR76524.1"/>
    <property type="molecule type" value="Genomic_DNA"/>
</dbReference>
<organism evidence="2 3">
    <name type="scientific">Ureibacillus sinduriensis BLB-1 = JCM 15800</name>
    <dbReference type="NCBI Taxonomy" id="1384057"/>
    <lineage>
        <taxon>Bacteria</taxon>
        <taxon>Bacillati</taxon>
        <taxon>Bacillota</taxon>
        <taxon>Bacilli</taxon>
        <taxon>Bacillales</taxon>
        <taxon>Caryophanaceae</taxon>
        <taxon>Ureibacillus</taxon>
    </lineage>
</organism>
<sequence>MAIITFLFTFIIVHSTEVRASTENLYSDVSSNHWAYESISAMKDLNIMTESNEGKFLPNGFVTRADAVQFIFNALKLEPTTETGFLFKDVPQNATYKHALFTLTNLGVIENTSKFHPNDFLTRAQLCKILSLAFDIVIDQKNHTNFRDVPSSHWAKNYIGSLADIGIIKGTTKTTFSPNEKVTRAQIAIFLDRLMTFQNELASNEVIYDFLQKEYIHTIDHHPKWSAKVVQLVNEEREKQGLSKLQYDSKLAQLAVVKGNDMLKRKYFEHYSPFYGYAWDMAGIFDYSFTIIGENLARNSTSPEAVVQAWLKSTSHKNNMMNKNYTNTGVACVKSKDGDIYWVQLFSKK</sequence>
<feature type="domain" description="SLH" evidence="1">
    <location>
        <begin position="22"/>
        <end position="85"/>
    </location>
</feature>
<dbReference type="CDD" id="cd05379">
    <property type="entry name" value="CAP_bacterial"/>
    <property type="match status" value="1"/>
</dbReference>
<dbReference type="PANTHER" id="PTHR31157:SF1">
    <property type="entry name" value="SCP DOMAIN-CONTAINING PROTEIN"/>
    <property type="match status" value="1"/>
</dbReference>
<accession>A0A0A3HVP6</accession>
<evidence type="ECO:0000259" key="1">
    <source>
        <dbReference type="PROSITE" id="PS51272"/>
    </source>
</evidence>
<keyword evidence="3" id="KW-1185">Reference proteome</keyword>
<dbReference type="STRING" id="1384057.CD33_06540"/>
<dbReference type="PANTHER" id="PTHR31157">
    <property type="entry name" value="SCP DOMAIN-CONTAINING PROTEIN"/>
    <property type="match status" value="1"/>
</dbReference>
<name>A0A0A3HVP6_9BACL</name>
<dbReference type="InterPro" id="IPR014044">
    <property type="entry name" value="CAP_dom"/>
</dbReference>
<evidence type="ECO:0000313" key="2">
    <source>
        <dbReference type="EMBL" id="KGR76524.1"/>
    </source>
</evidence>
<dbReference type="AlphaFoldDB" id="A0A0A3HVP6"/>
<dbReference type="eggNOG" id="COG2340">
    <property type="taxonomic scope" value="Bacteria"/>
</dbReference>
<feature type="domain" description="SLH" evidence="1">
    <location>
        <begin position="142"/>
        <end position="205"/>
    </location>
</feature>
<dbReference type="Proteomes" id="UP000030408">
    <property type="component" value="Unassembled WGS sequence"/>
</dbReference>
<gene>
    <name evidence="2" type="ORF">CD33_06540</name>
</gene>
<dbReference type="InterPro" id="IPR035940">
    <property type="entry name" value="CAP_sf"/>
</dbReference>
<dbReference type="Pfam" id="PF00188">
    <property type="entry name" value="CAP"/>
    <property type="match status" value="1"/>
</dbReference>
<proteinExistence type="predicted"/>
<protein>
    <recommendedName>
        <fullName evidence="1">SLH domain-containing protein</fullName>
    </recommendedName>
</protein>
<evidence type="ECO:0000313" key="3">
    <source>
        <dbReference type="Proteomes" id="UP000030408"/>
    </source>
</evidence>
<dbReference type="Pfam" id="PF00395">
    <property type="entry name" value="SLH"/>
    <property type="match status" value="3"/>
</dbReference>
<dbReference type="Gene3D" id="3.40.33.10">
    <property type="entry name" value="CAP"/>
    <property type="match status" value="1"/>
</dbReference>
<dbReference type="SUPFAM" id="SSF55797">
    <property type="entry name" value="PR-1-like"/>
    <property type="match status" value="1"/>
</dbReference>